<dbReference type="SUPFAM" id="SSF55729">
    <property type="entry name" value="Acyl-CoA N-acyltransferases (Nat)"/>
    <property type="match status" value="1"/>
</dbReference>
<dbReference type="Proteomes" id="UP000633418">
    <property type="component" value="Chromosome"/>
</dbReference>
<gene>
    <name evidence="4" type="ORF">HU772_009375</name>
</gene>
<dbReference type="RefSeq" id="WP_186661827.1">
    <property type="nucleotide sequence ID" value="NZ_CP077095.1"/>
</dbReference>
<dbReference type="PANTHER" id="PTHR43877">
    <property type="entry name" value="AMINOALKYLPHOSPHONATE N-ACETYLTRANSFERASE-RELATED-RELATED"/>
    <property type="match status" value="1"/>
</dbReference>
<evidence type="ECO:0000259" key="3">
    <source>
        <dbReference type="PROSITE" id="PS51186"/>
    </source>
</evidence>
<dbReference type="InterPro" id="IPR000182">
    <property type="entry name" value="GNAT_dom"/>
</dbReference>
<evidence type="ECO:0000256" key="2">
    <source>
        <dbReference type="ARBA" id="ARBA00023315"/>
    </source>
</evidence>
<keyword evidence="2" id="KW-0012">Acyltransferase</keyword>
<dbReference type="AlphaFoldDB" id="A0A9E6PZZ9"/>
<reference evidence="4 5" key="1">
    <citation type="journal article" date="2020" name="Microorganisms">
        <title>Reliable Identification of Environmental Pseudomonas Isolates Using the rpoD Gene.</title>
        <authorList>
            <consortium name="The Broad Institute Genome Sequencing Platform"/>
            <person name="Girard L."/>
            <person name="Lood C."/>
            <person name="Rokni-Zadeh H."/>
            <person name="van Noort V."/>
            <person name="Lavigne R."/>
            <person name="De Mot R."/>
        </authorList>
    </citation>
    <scope>NUCLEOTIDE SEQUENCE [LARGE SCALE GENOMIC DNA]</scope>
    <source>
        <strain evidence="4 5">RW9S1A</strain>
    </source>
</reference>
<keyword evidence="1" id="KW-0808">Transferase</keyword>
<evidence type="ECO:0000313" key="4">
    <source>
        <dbReference type="EMBL" id="QXI40259.1"/>
    </source>
</evidence>
<name>A0A9E6PZZ9_9PSED</name>
<keyword evidence="5" id="KW-1185">Reference proteome</keyword>
<proteinExistence type="predicted"/>
<accession>A0A9E6PZZ9</accession>
<organism evidence="4 5">
    <name type="scientific">Pseudomonas xantholysinigenes</name>
    <dbReference type="NCBI Taxonomy" id="2745490"/>
    <lineage>
        <taxon>Bacteria</taxon>
        <taxon>Pseudomonadati</taxon>
        <taxon>Pseudomonadota</taxon>
        <taxon>Gammaproteobacteria</taxon>
        <taxon>Pseudomonadales</taxon>
        <taxon>Pseudomonadaceae</taxon>
        <taxon>Pseudomonas</taxon>
    </lineage>
</organism>
<dbReference type="Pfam" id="PF00583">
    <property type="entry name" value="Acetyltransf_1"/>
    <property type="match status" value="1"/>
</dbReference>
<reference evidence="4 5" key="2">
    <citation type="journal article" date="2021" name="Microorganisms">
        <title>The Ever-Expanding Pseudomonas Genus: Description of 43 New Species and Partition of the Pseudomonas putida Group.</title>
        <authorList>
            <person name="Girard L."/>
            <person name="Lood C."/>
            <person name="Hofte M."/>
            <person name="Vandamme P."/>
            <person name="Rokni-Zadeh H."/>
            <person name="van Noort V."/>
            <person name="Lavigne R."/>
            <person name="De Mot R."/>
        </authorList>
    </citation>
    <scope>NUCLEOTIDE SEQUENCE [LARGE SCALE GENOMIC DNA]</scope>
    <source>
        <strain evidence="4 5">RW9S1A</strain>
    </source>
</reference>
<dbReference type="PANTHER" id="PTHR43877:SF2">
    <property type="entry name" value="AMINOALKYLPHOSPHONATE N-ACETYLTRANSFERASE-RELATED"/>
    <property type="match status" value="1"/>
</dbReference>
<dbReference type="GO" id="GO:0016747">
    <property type="term" value="F:acyltransferase activity, transferring groups other than amino-acyl groups"/>
    <property type="evidence" value="ECO:0007669"/>
    <property type="project" value="InterPro"/>
</dbReference>
<dbReference type="PROSITE" id="PS51186">
    <property type="entry name" value="GNAT"/>
    <property type="match status" value="1"/>
</dbReference>
<sequence length="147" mass="17183">MPLQLVPATDQQRTFARDLTRRAMLPYYQQFDLLWIEQAFDEAWGWREQWLVVDGDALLGFCSLSQDRQALYIRELHLLPEHRGRGVGSWVLEVLADWAAQRRLPLLRLMVFSSNPARQLYLRRGFTEVGTDECFIRMQRCVAGPGD</sequence>
<dbReference type="EMBL" id="CP077095">
    <property type="protein sequence ID" value="QXI40259.1"/>
    <property type="molecule type" value="Genomic_DNA"/>
</dbReference>
<dbReference type="Gene3D" id="3.40.630.30">
    <property type="match status" value="1"/>
</dbReference>
<feature type="domain" description="N-acetyltransferase" evidence="3">
    <location>
        <begin position="3"/>
        <end position="143"/>
    </location>
</feature>
<dbReference type="KEGG" id="pxn:HU772_009375"/>
<evidence type="ECO:0000313" key="5">
    <source>
        <dbReference type="Proteomes" id="UP000633418"/>
    </source>
</evidence>
<evidence type="ECO:0000256" key="1">
    <source>
        <dbReference type="ARBA" id="ARBA00022679"/>
    </source>
</evidence>
<dbReference type="InterPro" id="IPR050832">
    <property type="entry name" value="Bact_Acetyltransf"/>
</dbReference>
<dbReference type="InterPro" id="IPR016181">
    <property type="entry name" value="Acyl_CoA_acyltransferase"/>
</dbReference>
<protein>
    <submittedName>
        <fullName evidence="4">GNAT family N-acetyltransferase</fullName>
    </submittedName>
</protein>
<dbReference type="CDD" id="cd04301">
    <property type="entry name" value="NAT_SF"/>
    <property type="match status" value="1"/>
</dbReference>